<reference evidence="1" key="1">
    <citation type="journal article" date="2014" name="Int. J. Syst. Evol. Microbiol.">
        <title>Complete genome sequence of Corynebacterium casei LMG S-19264T (=DSM 44701T), isolated from a smear-ripened cheese.</title>
        <authorList>
            <consortium name="US DOE Joint Genome Institute (JGI-PGF)"/>
            <person name="Walter F."/>
            <person name="Albersmeier A."/>
            <person name="Kalinowski J."/>
            <person name="Ruckert C."/>
        </authorList>
    </citation>
    <scope>NUCLEOTIDE SEQUENCE</scope>
    <source>
        <strain evidence="1">CGMCC 1.12924</strain>
    </source>
</reference>
<sequence length="298" mass="34946">MTIRYKALIAITAIIISACQNTKNPSPAQEELSTRTLTEEFKAYWYNGQAEITSYNLEQERYGEIREAEAVLIFVTEDFLPEIQVKADHSSDTNQSVLKLNKTKKFFTGIYPYSIMTSVFYPLQEKNHALKVSTSVQEWCGQVYAQLNNRKSFEIKSHSYFESEADQVFDFQKTHLEDELWTQLRVNPAELPSGEIQMIPSFEFIRLRHQELKPYKAIATTETIDALHVFRVEFPELNRSLSIWFEPAFPYKILKWEEQIGELRTKATYKKQLKTNYWSKNKNQDSHLRDSLQLKNSL</sequence>
<organism evidence="1 2">
    <name type="scientific">Planktosalinus lacus</name>
    <dbReference type="NCBI Taxonomy" id="1526573"/>
    <lineage>
        <taxon>Bacteria</taxon>
        <taxon>Pseudomonadati</taxon>
        <taxon>Bacteroidota</taxon>
        <taxon>Flavobacteriia</taxon>
        <taxon>Flavobacteriales</taxon>
        <taxon>Flavobacteriaceae</taxon>
        <taxon>Planktosalinus</taxon>
    </lineage>
</organism>
<dbReference type="RefSeq" id="WP_188442434.1">
    <property type="nucleotide sequence ID" value="NZ_BMGK01000009.1"/>
</dbReference>
<dbReference type="Proteomes" id="UP000652231">
    <property type="component" value="Unassembled WGS sequence"/>
</dbReference>
<comment type="caution">
    <text evidence="1">The sequence shown here is derived from an EMBL/GenBank/DDBJ whole genome shotgun (WGS) entry which is preliminary data.</text>
</comment>
<keyword evidence="2" id="KW-1185">Reference proteome</keyword>
<name>A0A8J2VCY2_9FLAO</name>
<dbReference type="AlphaFoldDB" id="A0A8J2VCY2"/>
<dbReference type="PROSITE" id="PS51257">
    <property type="entry name" value="PROKAR_LIPOPROTEIN"/>
    <property type="match status" value="1"/>
</dbReference>
<dbReference type="EMBL" id="BMGK01000009">
    <property type="protein sequence ID" value="GGD97749.1"/>
    <property type="molecule type" value="Genomic_DNA"/>
</dbReference>
<gene>
    <name evidence="1" type="ORF">GCM10011312_21710</name>
</gene>
<protein>
    <recommendedName>
        <fullName evidence="3">Septum formation inhibitor Maf</fullName>
    </recommendedName>
</protein>
<evidence type="ECO:0008006" key="3">
    <source>
        <dbReference type="Google" id="ProtNLM"/>
    </source>
</evidence>
<accession>A0A8J2VCY2</accession>
<evidence type="ECO:0000313" key="2">
    <source>
        <dbReference type="Proteomes" id="UP000652231"/>
    </source>
</evidence>
<reference evidence="1" key="2">
    <citation type="submission" date="2020-09" db="EMBL/GenBank/DDBJ databases">
        <authorList>
            <person name="Sun Q."/>
            <person name="Zhou Y."/>
        </authorList>
    </citation>
    <scope>NUCLEOTIDE SEQUENCE</scope>
    <source>
        <strain evidence="1">CGMCC 1.12924</strain>
    </source>
</reference>
<evidence type="ECO:0000313" key="1">
    <source>
        <dbReference type="EMBL" id="GGD97749.1"/>
    </source>
</evidence>
<proteinExistence type="predicted"/>